<proteinExistence type="inferred from homology"/>
<evidence type="ECO:0000313" key="9">
    <source>
        <dbReference type="Proteomes" id="UP000664203"/>
    </source>
</evidence>
<keyword evidence="9" id="KW-1185">Reference proteome</keyword>
<dbReference type="InterPro" id="IPR048627">
    <property type="entry name" value="Sec10_HB"/>
</dbReference>
<dbReference type="InterPro" id="IPR009976">
    <property type="entry name" value="Sec10-like"/>
</dbReference>
<reference evidence="8" key="1">
    <citation type="submission" date="2021-03" db="EMBL/GenBank/DDBJ databases">
        <authorList>
            <person name="Tagirdzhanova G."/>
        </authorList>
    </citation>
    <scope>NUCLEOTIDE SEQUENCE</scope>
</reference>
<keyword evidence="4" id="KW-0175">Coiled coil</keyword>
<protein>
    <submittedName>
        <fullName evidence="8">Exocyst complex component 5</fullName>
    </submittedName>
</protein>
<evidence type="ECO:0000256" key="2">
    <source>
        <dbReference type="ARBA" id="ARBA00022448"/>
    </source>
</evidence>
<evidence type="ECO:0000256" key="3">
    <source>
        <dbReference type="ARBA" id="ARBA00022483"/>
    </source>
</evidence>
<evidence type="ECO:0000313" key="8">
    <source>
        <dbReference type="EMBL" id="CAF9908729.1"/>
    </source>
</evidence>
<dbReference type="OrthoDB" id="125856at2759"/>
<dbReference type="GO" id="GO:0006887">
    <property type="term" value="P:exocytosis"/>
    <property type="evidence" value="ECO:0007669"/>
    <property type="project" value="UniProtKB-KW"/>
</dbReference>
<evidence type="ECO:0000259" key="6">
    <source>
        <dbReference type="Pfam" id="PF07393"/>
    </source>
</evidence>
<feature type="domain" description="Exocyst complex component Sec10 N-terminal" evidence="7">
    <location>
        <begin position="71"/>
        <end position="190"/>
    </location>
</feature>
<dbReference type="GO" id="GO:0006893">
    <property type="term" value="P:Golgi to plasma membrane transport"/>
    <property type="evidence" value="ECO:0007669"/>
    <property type="project" value="TreeGrafter"/>
</dbReference>
<organism evidence="8 9">
    <name type="scientific">Alectoria fallacina</name>
    <dbReference type="NCBI Taxonomy" id="1903189"/>
    <lineage>
        <taxon>Eukaryota</taxon>
        <taxon>Fungi</taxon>
        <taxon>Dikarya</taxon>
        <taxon>Ascomycota</taxon>
        <taxon>Pezizomycotina</taxon>
        <taxon>Lecanoromycetes</taxon>
        <taxon>OSLEUM clade</taxon>
        <taxon>Lecanoromycetidae</taxon>
        <taxon>Lecanorales</taxon>
        <taxon>Lecanorineae</taxon>
        <taxon>Parmeliaceae</taxon>
        <taxon>Alectoria</taxon>
    </lineage>
</organism>
<name>A0A8H3ENZ4_9LECA</name>
<evidence type="ECO:0000259" key="7">
    <source>
        <dbReference type="Pfam" id="PF20667"/>
    </source>
</evidence>
<dbReference type="PANTHER" id="PTHR12100:SF0">
    <property type="entry name" value="EXOCYST COMPLEX COMPONENT 5"/>
    <property type="match status" value="1"/>
</dbReference>
<feature type="region of interest" description="Disordered" evidence="5">
    <location>
        <begin position="1"/>
        <end position="21"/>
    </location>
</feature>
<dbReference type="Pfam" id="PF07393">
    <property type="entry name" value="Sec10_HB"/>
    <property type="match status" value="1"/>
</dbReference>
<comment type="caution">
    <text evidence="8">The sequence shown here is derived from an EMBL/GenBank/DDBJ whole genome shotgun (WGS) entry which is preliminary data.</text>
</comment>
<dbReference type="Pfam" id="PF20667">
    <property type="entry name" value="Sec10_N"/>
    <property type="match status" value="1"/>
</dbReference>
<accession>A0A8H3ENZ4</accession>
<dbReference type="InterPro" id="IPR048625">
    <property type="entry name" value="Sec10_N"/>
</dbReference>
<dbReference type="PANTHER" id="PTHR12100">
    <property type="entry name" value="SEC10"/>
    <property type="match status" value="1"/>
</dbReference>
<evidence type="ECO:0000256" key="4">
    <source>
        <dbReference type="ARBA" id="ARBA00023054"/>
    </source>
</evidence>
<feature type="domain" description="Exocyst complex component Sec10-like alpha-helical bundle" evidence="6">
    <location>
        <begin position="200"/>
        <end position="866"/>
    </location>
</feature>
<comment type="similarity">
    <text evidence="1">Belongs to the SEC10 family.</text>
</comment>
<feature type="compositionally biased region" description="Low complexity" evidence="5">
    <location>
        <begin position="1"/>
        <end position="16"/>
    </location>
</feature>
<evidence type="ECO:0000256" key="1">
    <source>
        <dbReference type="ARBA" id="ARBA00006572"/>
    </source>
</evidence>
<keyword evidence="2" id="KW-0813">Transport</keyword>
<dbReference type="Proteomes" id="UP000664203">
    <property type="component" value="Unassembled WGS sequence"/>
</dbReference>
<evidence type="ECO:0000256" key="5">
    <source>
        <dbReference type="SAM" id="MobiDB-lite"/>
    </source>
</evidence>
<gene>
    <name evidence="8" type="primary">SEC10</name>
    <name evidence="8" type="ORF">ALECFALPRED_004917</name>
</gene>
<keyword evidence="3" id="KW-0268">Exocytosis</keyword>
<feature type="region of interest" description="Disordered" evidence="5">
    <location>
        <begin position="219"/>
        <end position="242"/>
    </location>
</feature>
<dbReference type="GO" id="GO:0000145">
    <property type="term" value="C:exocyst"/>
    <property type="evidence" value="ECO:0007669"/>
    <property type="project" value="TreeGrafter"/>
</dbReference>
<sequence length="871" mass="97178">MPATSSQISSNSHPPSTYSARSVFPQAPVFTLDTFSDRDFIVQDFVEALSDSAVPPNRRSGPAHQANAFDPKPLIRSFEHALNRMGDLSGDLESKENELSGAVRRAEAQHSTNVQTLSRRLEQTVNSFNLLDASLNGDQRDNGGNEVVKIGEQLEDLDRQRQRALDTKFLIQCWMEVSERGELLLLEDIRRQGSGEGKVRCARIARQLMKISQRLEPESWNNVNGNTKQTNGINGAHGKDYDRKRRHHNARELIEKFSETLEKDLLKSFDEFYRRENFEGMRECANVLHDFNEGASVIAAFVNQHDFFLQRSQLITDEVAGDAETWDRLADPDAEPPGVESTLQSLIDEVKVVMQEESIIIRRAFPYSDQVLGKFLQRIFQQSVQQRLEMVLEKATTISSLAFLRSLQAARGYVSTLIDDLKAHGLTEHPEPASPQIAIILDQQFDDLFVPYFVGSSYIEREKRSLEELYSSLLFRFTIFHSRRRKIPTTFMKSLAKSGSEMLASARDAYVERLDSSDLAPAQKAMLLRVAGLKDSESAKTQTEIEVTEQDGVLSVDNAKRMLKWLAEAVGRGLELSGGNETPKDVSALLHLLLGNMGEIYLETALDSANDIAASQETAKNEPDLSYLIGLRSAIGIMNLMNTCIRTVLIPLASANVTIRRDMEKTASLALDRMEEKVNSIMQRSIDVVITWVTKLLARQNKSDFRPRDDALGGGGGWLEQLQTPTCLTIFQFLTRIHNLALTALSPSLNLVAFLTELATTFRTLLLEHFKKFSVNAAGGIMVTKDISKYIELLKSWELDASFEPSFEVLTEIGNLFVIGPEALKERLRGKSGAGVGVGGGGAWERGDMRPYVLRREDAGSVGVQSVLSAL</sequence>
<feature type="compositionally biased region" description="Polar residues" evidence="5">
    <location>
        <begin position="219"/>
        <end position="233"/>
    </location>
</feature>
<dbReference type="AlphaFoldDB" id="A0A8H3ENZ4"/>
<dbReference type="EMBL" id="CAJPDR010000030">
    <property type="protein sequence ID" value="CAF9908729.1"/>
    <property type="molecule type" value="Genomic_DNA"/>
</dbReference>